<dbReference type="Proteomes" id="UP001187192">
    <property type="component" value="Unassembled WGS sequence"/>
</dbReference>
<evidence type="ECO:0000313" key="2">
    <source>
        <dbReference type="Proteomes" id="UP001187192"/>
    </source>
</evidence>
<accession>A0AA88J4B1</accession>
<sequence>MTAQREIYARINLVVVQRFLRAAARCHQDSPKVKAFCWGKYTKLALVCYLSIGYSIKDWWCSGHHYDELRSQISA</sequence>
<protein>
    <submittedName>
        <fullName evidence="1">Uncharacterized protein</fullName>
    </submittedName>
</protein>
<comment type="caution">
    <text evidence="1">The sequence shown here is derived from an EMBL/GenBank/DDBJ whole genome shotgun (WGS) entry which is preliminary data.</text>
</comment>
<dbReference type="EMBL" id="BTGU01000193">
    <property type="protein sequence ID" value="GMN64758.1"/>
    <property type="molecule type" value="Genomic_DNA"/>
</dbReference>
<gene>
    <name evidence="1" type="ORF">TIFTF001_033820</name>
</gene>
<proteinExistence type="predicted"/>
<keyword evidence="2" id="KW-1185">Reference proteome</keyword>
<organism evidence="1 2">
    <name type="scientific">Ficus carica</name>
    <name type="common">Common fig</name>
    <dbReference type="NCBI Taxonomy" id="3494"/>
    <lineage>
        <taxon>Eukaryota</taxon>
        <taxon>Viridiplantae</taxon>
        <taxon>Streptophyta</taxon>
        <taxon>Embryophyta</taxon>
        <taxon>Tracheophyta</taxon>
        <taxon>Spermatophyta</taxon>
        <taxon>Magnoliopsida</taxon>
        <taxon>eudicotyledons</taxon>
        <taxon>Gunneridae</taxon>
        <taxon>Pentapetalae</taxon>
        <taxon>rosids</taxon>
        <taxon>fabids</taxon>
        <taxon>Rosales</taxon>
        <taxon>Moraceae</taxon>
        <taxon>Ficeae</taxon>
        <taxon>Ficus</taxon>
    </lineage>
</organism>
<reference evidence="1" key="1">
    <citation type="submission" date="2023-07" db="EMBL/GenBank/DDBJ databases">
        <title>draft genome sequence of fig (Ficus carica).</title>
        <authorList>
            <person name="Takahashi T."/>
            <person name="Nishimura K."/>
        </authorList>
    </citation>
    <scope>NUCLEOTIDE SEQUENCE</scope>
</reference>
<dbReference type="AlphaFoldDB" id="A0AA88J4B1"/>
<evidence type="ECO:0000313" key="1">
    <source>
        <dbReference type="EMBL" id="GMN64758.1"/>
    </source>
</evidence>
<name>A0AA88J4B1_FICCA</name>